<dbReference type="RefSeq" id="WP_345556079.1">
    <property type="nucleotide sequence ID" value="NZ_BAABIK010000006.1"/>
</dbReference>
<proteinExistence type="predicted"/>
<protein>
    <submittedName>
        <fullName evidence="2">Uncharacterized protein</fullName>
    </submittedName>
</protein>
<organism evidence="2 3">
    <name type="scientific">Streptomonospora halophila</name>
    <dbReference type="NCBI Taxonomy" id="427369"/>
    <lineage>
        <taxon>Bacteria</taxon>
        <taxon>Bacillati</taxon>
        <taxon>Actinomycetota</taxon>
        <taxon>Actinomycetes</taxon>
        <taxon>Streptosporangiales</taxon>
        <taxon>Nocardiopsidaceae</taxon>
        <taxon>Streptomonospora</taxon>
    </lineage>
</organism>
<evidence type="ECO:0000313" key="3">
    <source>
        <dbReference type="Proteomes" id="UP001499993"/>
    </source>
</evidence>
<dbReference type="SUPFAM" id="SSF55811">
    <property type="entry name" value="Nudix"/>
    <property type="match status" value="1"/>
</dbReference>
<dbReference type="InterPro" id="IPR015797">
    <property type="entry name" value="NUDIX_hydrolase-like_dom_sf"/>
</dbReference>
<accession>A0ABP9GBD6</accession>
<feature type="region of interest" description="Disordered" evidence="1">
    <location>
        <begin position="1"/>
        <end position="22"/>
    </location>
</feature>
<sequence>MASRPTAMLPLRRRHGHTTATGKPSPVLIDIYTDCNEHVGTADKRIAHERGLWHRTFSCLAFNPDTATVLLQKKSSGRYVFDRPDYADFHCRRLLPGR</sequence>
<reference evidence="3" key="1">
    <citation type="journal article" date="2019" name="Int. J. Syst. Evol. Microbiol.">
        <title>The Global Catalogue of Microorganisms (GCM) 10K type strain sequencing project: providing services to taxonomists for standard genome sequencing and annotation.</title>
        <authorList>
            <consortium name="The Broad Institute Genomics Platform"/>
            <consortium name="The Broad Institute Genome Sequencing Center for Infectious Disease"/>
            <person name="Wu L."/>
            <person name="Ma J."/>
        </authorList>
    </citation>
    <scope>NUCLEOTIDE SEQUENCE [LARGE SCALE GENOMIC DNA]</scope>
    <source>
        <strain evidence="3">JCM 18123</strain>
    </source>
</reference>
<dbReference type="EMBL" id="BAABIK010000006">
    <property type="protein sequence ID" value="GAA4936119.1"/>
    <property type="molecule type" value="Genomic_DNA"/>
</dbReference>
<dbReference type="Gene3D" id="3.90.79.10">
    <property type="entry name" value="Nucleoside Triphosphate Pyrophosphohydrolase"/>
    <property type="match status" value="1"/>
</dbReference>
<evidence type="ECO:0000256" key="1">
    <source>
        <dbReference type="SAM" id="MobiDB-lite"/>
    </source>
</evidence>
<dbReference type="Proteomes" id="UP001499993">
    <property type="component" value="Unassembled WGS sequence"/>
</dbReference>
<comment type="caution">
    <text evidence="2">The sequence shown here is derived from an EMBL/GenBank/DDBJ whole genome shotgun (WGS) entry which is preliminary data.</text>
</comment>
<gene>
    <name evidence="2" type="ORF">GCM10023224_16170</name>
</gene>
<keyword evidence="3" id="KW-1185">Reference proteome</keyword>
<name>A0ABP9GBD6_9ACTN</name>
<evidence type="ECO:0000313" key="2">
    <source>
        <dbReference type="EMBL" id="GAA4936119.1"/>
    </source>
</evidence>